<protein>
    <submittedName>
        <fullName evidence="13">Receptor-like protein kinase THESEUS 1</fullName>
    </submittedName>
</protein>
<evidence type="ECO:0000313" key="14">
    <source>
        <dbReference type="Proteomes" id="UP000250321"/>
    </source>
</evidence>
<keyword evidence="7" id="KW-0067">ATP-binding</keyword>
<keyword evidence="2" id="KW-0723">Serine/threonine-protein kinase</keyword>
<sequence>MRKADVPNTTWVLSVDPNFLYLVRVHFCDIVSKALNSLALNFYLNSDNVLRTLNLSSITGNLRVPYYQDFVSNSSAGTLTVSVGPDSMAADIAKAILNGLEVFEIRNESRSSGVPISVGNNTHPSSPSKKNNIGIIVGSSVGAVAFMAIIGLVYCGLAFRRYSV</sequence>
<evidence type="ECO:0000256" key="6">
    <source>
        <dbReference type="ARBA" id="ARBA00022741"/>
    </source>
</evidence>
<keyword evidence="13" id="KW-0418">Kinase</keyword>
<comment type="subcellular location">
    <subcellularLocation>
        <location evidence="1">Membrane</location>
        <topology evidence="1">Single-pass type I membrane protein</topology>
    </subcellularLocation>
</comment>
<dbReference type="STRING" id="2094558.A0A314UBQ1"/>
<dbReference type="Proteomes" id="UP000250321">
    <property type="component" value="Unassembled WGS sequence"/>
</dbReference>
<dbReference type="OrthoDB" id="1745392at2759"/>
<feature type="domain" description="Malectin-like" evidence="12">
    <location>
        <begin position="7"/>
        <end position="105"/>
    </location>
</feature>
<keyword evidence="5" id="KW-0732">Signal</keyword>
<evidence type="ECO:0000256" key="11">
    <source>
        <dbReference type="SAM" id="Phobius"/>
    </source>
</evidence>
<dbReference type="PANTHER" id="PTHR34590:SF10">
    <property type="entry name" value="RECEPTOR-LIKE PROTEIN KINASE HERK 1"/>
    <property type="match status" value="1"/>
</dbReference>
<keyword evidence="9 11" id="KW-0472">Membrane</keyword>
<evidence type="ECO:0000256" key="3">
    <source>
        <dbReference type="ARBA" id="ARBA00022679"/>
    </source>
</evidence>
<keyword evidence="6" id="KW-0547">Nucleotide-binding</keyword>
<accession>A0A314UBQ1</accession>
<keyword evidence="14" id="KW-1185">Reference proteome</keyword>
<proteinExistence type="predicted"/>
<dbReference type="InterPro" id="IPR024788">
    <property type="entry name" value="Malectin-like_Carb-bd_dom"/>
</dbReference>
<keyword evidence="3" id="KW-0808">Transferase</keyword>
<dbReference type="Gene3D" id="2.60.120.430">
    <property type="entry name" value="Galactose-binding lectin"/>
    <property type="match status" value="1"/>
</dbReference>
<evidence type="ECO:0000256" key="10">
    <source>
        <dbReference type="ARBA" id="ARBA00023180"/>
    </source>
</evidence>
<keyword evidence="13" id="KW-0675">Receptor</keyword>
<evidence type="ECO:0000256" key="2">
    <source>
        <dbReference type="ARBA" id="ARBA00022527"/>
    </source>
</evidence>
<dbReference type="Pfam" id="PF12819">
    <property type="entry name" value="Malectin_like"/>
    <property type="match status" value="1"/>
</dbReference>
<feature type="transmembrane region" description="Helical" evidence="11">
    <location>
        <begin position="133"/>
        <end position="159"/>
    </location>
</feature>
<organism evidence="13 14">
    <name type="scientific">Prunus yedoensis var. nudiflora</name>
    <dbReference type="NCBI Taxonomy" id="2094558"/>
    <lineage>
        <taxon>Eukaryota</taxon>
        <taxon>Viridiplantae</taxon>
        <taxon>Streptophyta</taxon>
        <taxon>Embryophyta</taxon>
        <taxon>Tracheophyta</taxon>
        <taxon>Spermatophyta</taxon>
        <taxon>Magnoliopsida</taxon>
        <taxon>eudicotyledons</taxon>
        <taxon>Gunneridae</taxon>
        <taxon>Pentapetalae</taxon>
        <taxon>rosids</taxon>
        <taxon>fabids</taxon>
        <taxon>Rosales</taxon>
        <taxon>Rosaceae</taxon>
        <taxon>Amygdaloideae</taxon>
        <taxon>Amygdaleae</taxon>
        <taxon>Prunus</taxon>
    </lineage>
</organism>
<evidence type="ECO:0000256" key="7">
    <source>
        <dbReference type="ARBA" id="ARBA00022840"/>
    </source>
</evidence>
<gene>
    <name evidence="13" type="ORF">Pyn_24318</name>
</gene>
<evidence type="ECO:0000313" key="13">
    <source>
        <dbReference type="EMBL" id="PQM34548.1"/>
    </source>
</evidence>
<evidence type="ECO:0000256" key="4">
    <source>
        <dbReference type="ARBA" id="ARBA00022692"/>
    </source>
</evidence>
<dbReference type="AlphaFoldDB" id="A0A314UBQ1"/>
<dbReference type="GO" id="GO:0016020">
    <property type="term" value="C:membrane"/>
    <property type="evidence" value="ECO:0007669"/>
    <property type="project" value="UniProtKB-SubCell"/>
</dbReference>
<keyword evidence="8 11" id="KW-1133">Transmembrane helix</keyword>
<comment type="caution">
    <text evidence="13">The sequence shown here is derived from an EMBL/GenBank/DDBJ whole genome shotgun (WGS) entry which is preliminary data.</text>
</comment>
<reference evidence="13 14" key="1">
    <citation type="submission" date="2018-02" db="EMBL/GenBank/DDBJ databases">
        <title>Draft genome of wild Prunus yedoensis var. nudiflora.</title>
        <authorList>
            <person name="Baek S."/>
            <person name="Kim J.-H."/>
            <person name="Choi K."/>
            <person name="Kim G.-B."/>
            <person name="Cho A."/>
            <person name="Jang H."/>
            <person name="Shin C.-H."/>
            <person name="Yu H.-J."/>
            <person name="Mun J.-H."/>
        </authorList>
    </citation>
    <scope>NUCLEOTIDE SEQUENCE [LARGE SCALE GENOMIC DNA]</scope>
    <source>
        <strain evidence="14">cv. Jeju island</strain>
        <tissue evidence="13">Leaf</tissue>
    </source>
</reference>
<keyword evidence="10" id="KW-0325">Glycoprotein</keyword>
<evidence type="ECO:0000256" key="1">
    <source>
        <dbReference type="ARBA" id="ARBA00004479"/>
    </source>
</evidence>
<evidence type="ECO:0000259" key="12">
    <source>
        <dbReference type="Pfam" id="PF12819"/>
    </source>
</evidence>
<dbReference type="EMBL" id="PJQY01003798">
    <property type="protein sequence ID" value="PQM34548.1"/>
    <property type="molecule type" value="Genomic_DNA"/>
</dbReference>
<dbReference type="PANTHER" id="PTHR34590">
    <property type="entry name" value="OS03G0124300 PROTEIN-RELATED"/>
    <property type="match status" value="1"/>
</dbReference>
<keyword evidence="4 11" id="KW-0812">Transmembrane</keyword>
<dbReference type="GO" id="GO:0005524">
    <property type="term" value="F:ATP binding"/>
    <property type="evidence" value="ECO:0007669"/>
    <property type="project" value="UniProtKB-KW"/>
</dbReference>
<dbReference type="GO" id="GO:0004674">
    <property type="term" value="F:protein serine/threonine kinase activity"/>
    <property type="evidence" value="ECO:0007669"/>
    <property type="project" value="UniProtKB-KW"/>
</dbReference>
<dbReference type="GO" id="GO:0004714">
    <property type="term" value="F:transmembrane receptor protein tyrosine kinase activity"/>
    <property type="evidence" value="ECO:0007669"/>
    <property type="project" value="InterPro"/>
</dbReference>
<evidence type="ECO:0000256" key="9">
    <source>
        <dbReference type="ARBA" id="ARBA00023136"/>
    </source>
</evidence>
<evidence type="ECO:0000256" key="5">
    <source>
        <dbReference type="ARBA" id="ARBA00022729"/>
    </source>
</evidence>
<name>A0A314UBQ1_PRUYE</name>
<dbReference type="InterPro" id="IPR045272">
    <property type="entry name" value="ANXUR1/2-like"/>
</dbReference>
<evidence type="ECO:0000256" key="8">
    <source>
        <dbReference type="ARBA" id="ARBA00022989"/>
    </source>
</evidence>